<evidence type="ECO:0000313" key="2">
    <source>
        <dbReference type="Proteomes" id="UP000016930"/>
    </source>
</evidence>
<reference evidence="1 2" key="1">
    <citation type="journal article" date="2012" name="Proc. Natl. Acad. Sci. U.S.A.">
        <title>Comparative genomics of Ceriporiopsis subvermispora and Phanerochaete chrysosporium provide insight into selective ligninolysis.</title>
        <authorList>
            <person name="Fernandez-Fueyo E."/>
            <person name="Ruiz-Duenas F.J."/>
            <person name="Ferreira P."/>
            <person name="Floudas D."/>
            <person name="Hibbett D.S."/>
            <person name="Canessa P."/>
            <person name="Larrondo L.F."/>
            <person name="James T.Y."/>
            <person name="Seelenfreund D."/>
            <person name="Lobos S."/>
            <person name="Polanco R."/>
            <person name="Tello M."/>
            <person name="Honda Y."/>
            <person name="Watanabe T."/>
            <person name="Watanabe T."/>
            <person name="Ryu J.S."/>
            <person name="Kubicek C.P."/>
            <person name="Schmoll M."/>
            <person name="Gaskell J."/>
            <person name="Hammel K.E."/>
            <person name="St John F.J."/>
            <person name="Vanden Wymelenberg A."/>
            <person name="Sabat G."/>
            <person name="Splinter BonDurant S."/>
            <person name="Syed K."/>
            <person name="Yadav J.S."/>
            <person name="Doddapaneni H."/>
            <person name="Subramanian V."/>
            <person name="Lavin J.L."/>
            <person name="Oguiza J.A."/>
            <person name="Perez G."/>
            <person name="Pisabarro A.G."/>
            <person name="Ramirez L."/>
            <person name="Santoyo F."/>
            <person name="Master E."/>
            <person name="Coutinho P.M."/>
            <person name="Henrissat B."/>
            <person name="Lombard V."/>
            <person name="Magnuson J.K."/>
            <person name="Kuees U."/>
            <person name="Hori C."/>
            <person name="Igarashi K."/>
            <person name="Samejima M."/>
            <person name="Held B.W."/>
            <person name="Barry K.W."/>
            <person name="LaButti K.M."/>
            <person name="Lapidus A."/>
            <person name="Lindquist E.A."/>
            <person name="Lucas S.M."/>
            <person name="Riley R."/>
            <person name="Salamov A.A."/>
            <person name="Hoffmeister D."/>
            <person name="Schwenk D."/>
            <person name="Hadar Y."/>
            <person name="Yarden O."/>
            <person name="de Vries R.P."/>
            <person name="Wiebenga A."/>
            <person name="Stenlid J."/>
            <person name="Eastwood D."/>
            <person name="Grigoriev I.V."/>
            <person name="Berka R.M."/>
            <person name="Blanchette R.A."/>
            <person name="Kersten P."/>
            <person name="Martinez A.T."/>
            <person name="Vicuna R."/>
            <person name="Cullen D."/>
        </authorList>
    </citation>
    <scope>NUCLEOTIDE SEQUENCE [LARGE SCALE GENOMIC DNA]</scope>
    <source>
        <strain evidence="1 2">B</strain>
    </source>
</reference>
<accession>M2PPN3</accession>
<sequence length="54" mass="6265">MAHTGIEDLFLEAVESPCGEYSGYTRFFPTFEFAHCAVLDLSPKQFWHFETVDF</sequence>
<organism evidence="1 2">
    <name type="scientific">Ceriporiopsis subvermispora (strain B)</name>
    <name type="common">White-rot fungus</name>
    <name type="synonym">Gelatoporia subvermispora</name>
    <dbReference type="NCBI Taxonomy" id="914234"/>
    <lineage>
        <taxon>Eukaryota</taxon>
        <taxon>Fungi</taxon>
        <taxon>Dikarya</taxon>
        <taxon>Basidiomycota</taxon>
        <taxon>Agaricomycotina</taxon>
        <taxon>Agaricomycetes</taxon>
        <taxon>Polyporales</taxon>
        <taxon>Gelatoporiaceae</taxon>
        <taxon>Gelatoporia</taxon>
    </lineage>
</organism>
<dbReference type="Proteomes" id="UP000016930">
    <property type="component" value="Unassembled WGS sequence"/>
</dbReference>
<dbReference type="EMBL" id="KB445795">
    <property type="protein sequence ID" value="EMD38459.1"/>
    <property type="molecule type" value="Genomic_DNA"/>
</dbReference>
<gene>
    <name evidence="1" type="ORF">CERSUDRAFT_93990</name>
</gene>
<protein>
    <submittedName>
        <fullName evidence="1">Uncharacterized protein</fullName>
    </submittedName>
</protein>
<proteinExistence type="predicted"/>
<keyword evidence="2" id="KW-1185">Reference proteome</keyword>
<dbReference type="AlphaFoldDB" id="M2PPN3"/>
<evidence type="ECO:0000313" key="1">
    <source>
        <dbReference type="EMBL" id="EMD38459.1"/>
    </source>
</evidence>
<dbReference type="HOGENOM" id="CLU_3050146_0_0_1"/>
<name>M2PPN3_CERS8</name>